<comment type="caution">
    <text evidence="5">The sequence shown here is derived from an EMBL/GenBank/DDBJ whole genome shotgun (WGS) entry which is preliminary data.</text>
</comment>
<keyword evidence="2 5" id="KW-0808">Transferase</keyword>
<dbReference type="GO" id="GO:0005737">
    <property type="term" value="C:cytoplasm"/>
    <property type="evidence" value="ECO:0007669"/>
    <property type="project" value="TreeGrafter"/>
</dbReference>
<evidence type="ECO:0000313" key="5">
    <source>
        <dbReference type="EMBL" id="RWX47409.1"/>
    </source>
</evidence>
<dbReference type="SUPFAM" id="SSF53383">
    <property type="entry name" value="PLP-dependent transferases"/>
    <property type="match status" value="1"/>
</dbReference>
<dbReference type="EMBL" id="MTKO01000034">
    <property type="protein sequence ID" value="RWX47409.1"/>
    <property type="molecule type" value="Genomic_DNA"/>
</dbReference>
<evidence type="ECO:0000256" key="4">
    <source>
        <dbReference type="ARBA" id="ARBA00029440"/>
    </source>
</evidence>
<dbReference type="Proteomes" id="UP000287853">
    <property type="component" value="Unassembled WGS sequence"/>
</dbReference>
<protein>
    <submittedName>
        <fullName evidence="5">Phosphoserine aminotransferase apoenzyme</fullName>
        <ecNumber evidence="5">2.6.1.52</ecNumber>
    </submittedName>
</protein>
<evidence type="ECO:0000256" key="3">
    <source>
        <dbReference type="ARBA" id="ARBA00022898"/>
    </source>
</evidence>
<dbReference type="GO" id="GO:0006564">
    <property type="term" value="P:L-serine biosynthetic process"/>
    <property type="evidence" value="ECO:0007669"/>
    <property type="project" value="InterPro"/>
</dbReference>
<reference evidence="5 6" key="1">
    <citation type="submission" date="2017-01" db="EMBL/GenBank/DDBJ databases">
        <title>The cable genome- insights into the physiology and evolution of filamentous bacteria capable of sulfide oxidation via long distance electron transfer.</title>
        <authorList>
            <person name="Schreiber L."/>
            <person name="Bjerg J.T."/>
            <person name="Boggild A."/>
            <person name="Van De Vossenberg J."/>
            <person name="Meysman F."/>
            <person name="Nielsen L.P."/>
            <person name="Schramm A."/>
            <person name="Kjeldsen K.U."/>
        </authorList>
    </citation>
    <scope>NUCLEOTIDE SEQUENCE [LARGE SCALE GENOMIC DNA]</scope>
    <source>
        <strain evidence="5">MCF</strain>
    </source>
</reference>
<evidence type="ECO:0000256" key="2">
    <source>
        <dbReference type="ARBA" id="ARBA00022679"/>
    </source>
</evidence>
<gene>
    <name evidence="5" type="ORF">H206_01028</name>
</gene>
<dbReference type="AlphaFoldDB" id="A0A3S3QH67"/>
<dbReference type="PANTHER" id="PTHR43247">
    <property type="entry name" value="PHOSPHOSERINE AMINOTRANSFERASE"/>
    <property type="match status" value="1"/>
</dbReference>
<comment type="pathway">
    <text evidence="4">Amino-acid biosynthesis.</text>
</comment>
<keyword evidence="3" id="KW-0663">Pyridoxal phosphate</keyword>
<comment type="cofactor">
    <cofactor evidence="1">
        <name>pyridoxal 5'-phosphate</name>
        <dbReference type="ChEBI" id="CHEBI:597326"/>
    </cofactor>
</comment>
<dbReference type="Gene3D" id="3.40.640.10">
    <property type="entry name" value="Type I PLP-dependent aspartate aminotransferase-like (Major domain)"/>
    <property type="match status" value="1"/>
</dbReference>
<keyword evidence="5" id="KW-0032">Aminotransferase</keyword>
<proteinExistence type="predicted"/>
<dbReference type="GO" id="GO:0030170">
    <property type="term" value="F:pyridoxal phosphate binding"/>
    <property type="evidence" value="ECO:0007669"/>
    <property type="project" value="TreeGrafter"/>
</dbReference>
<accession>A0A3S3QH67</accession>
<dbReference type="GO" id="GO:0004648">
    <property type="term" value="F:O-phospho-L-serine:2-oxoglutarate aminotransferase activity"/>
    <property type="evidence" value="ECO:0007669"/>
    <property type="project" value="UniProtKB-EC"/>
</dbReference>
<dbReference type="InterPro" id="IPR015421">
    <property type="entry name" value="PyrdxlP-dep_Trfase_major"/>
</dbReference>
<dbReference type="InterPro" id="IPR015424">
    <property type="entry name" value="PyrdxlP-dep_Trfase"/>
</dbReference>
<keyword evidence="6" id="KW-1185">Reference proteome</keyword>
<evidence type="ECO:0000313" key="6">
    <source>
        <dbReference type="Proteomes" id="UP000287853"/>
    </source>
</evidence>
<evidence type="ECO:0000256" key="1">
    <source>
        <dbReference type="ARBA" id="ARBA00001933"/>
    </source>
</evidence>
<dbReference type="InterPro" id="IPR022278">
    <property type="entry name" value="Pser_aminoTfrase"/>
</dbReference>
<organism evidence="5 6">
    <name type="scientific">Candidatus Electrothrix aarhusensis</name>
    <dbReference type="NCBI Taxonomy" id="1859131"/>
    <lineage>
        <taxon>Bacteria</taxon>
        <taxon>Pseudomonadati</taxon>
        <taxon>Thermodesulfobacteriota</taxon>
        <taxon>Desulfobulbia</taxon>
        <taxon>Desulfobulbales</taxon>
        <taxon>Desulfobulbaceae</taxon>
        <taxon>Candidatus Electrothrix</taxon>
    </lineage>
</organism>
<sequence length="82" mass="9481">MPERIYNFSAGPATLPYSVLEEAAQDIVNFKDKGIGLIEMSHRSKEFMRLPMKLKPWFVNCSQCRKIIRYFSSRAEPLHSSS</sequence>
<dbReference type="EC" id="2.6.1.52" evidence="5"/>
<name>A0A3S3QH67_9BACT</name>
<dbReference type="PANTHER" id="PTHR43247:SF1">
    <property type="entry name" value="PHOSPHOSERINE AMINOTRANSFERASE"/>
    <property type="match status" value="1"/>
</dbReference>